<accession>A0ABV2PYR0</accession>
<name>A0ABV2PYR0_9GAMM</name>
<organism evidence="2 3">
    <name type="scientific">Rhodanobacter soli</name>
    <dbReference type="NCBI Taxonomy" id="590609"/>
    <lineage>
        <taxon>Bacteria</taxon>
        <taxon>Pseudomonadati</taxon>
        <taxon>Pseudomonadota</taxon>
        <taxon>Gammaproteobacteria</taxon>
        <taxon>Lysobacterales</taxon>
        <taxon>Rhodanobacteraceae</taxon>
        <taxon>Rhodanobacter</taxon>
    </lineage>
</organism>
<gene>
    <name evidence="2" type="ORF">ABIE04_002536</name>
</gene>
<keyword evidence="1" id="KW-1133">Transmembrane helix</keyword>
<evidence type="ECO:0000313" key="2">
    <source>
        <dbReference type="EMBL" id="MET4570175.1"/>
    </source>
</evidence>
<keyword evidence="1" id="KW-0472">Membrane</keyword>
<comment type="caution">
    <text evidence="2">The sequence shown here is derived from an EMBL/GenBank/DDBJ whole genome shotgun (WGS) entry which is preliminary data.</text>
</comment>
<evidence type="ECO:0000256" key="1">
    <source>
        <dbReference type="SAM" id="Phobius"/>
    </source>
</evidence>
<evidence type="ECO:0000313" key="3">
    <source>
        <dbReference type="Proteomes" id="UP001549251"/>
    </source>
</evidence>
<keyword evidence="1" id="KW-0812">Transmembrane</keyword>
<sequence>MTTGDDKAREEYGRLMREVQLANVRETHRLLTSAWQQKAPGIAAMALTFLAGTSAVLLLVVAARQLAH</sequence>
<protein>
    <submittedName>
        <fullName evidence="2">Uncharacterized protein</fullName>
    </submittedName>
</protein>
<dbReference type="EMBL" id="JBEPSD010000002">
    <property type="protein sequence ID" value="MET4570175.1"/>
    <property type="molecule type" value="Genomic_DNA"/>
</dbReference>
<keyword evidence="3" id="KW-1185">Reference proteome</keyword>
<reference evidence="2 3" key="1">
    <citation type="submission" date="2024-06" db="EMBL/GenBank/DDBJ databases">
        <title>Sorghum-associated microbial communities from plants grown in Nebraska, USA.</title>
        <authorList>
            <person name="Schachtman D."/>
        </authorList>
    </citation>
    <scope>NUCLEOTIDE SEQUENCE [LARGE SCALE GENOMIC DNA]</scope>
    <source>
        <strain evidence="2 3">1757</strain>
    </source>
</reference>
<feature type="transmembrane region" description="Helical" evidence="1">
    <location>
        <begin position="42"/>
        <end position="63"/>
    </location>
</feature>
<dbReference type="Proteomes" id="UP001549251">
    <property type="component" value="Unassembled WGS sequence"/>
</dbReference>
<proteinExistence type="predicted"/>
<dbReference type="RefSeq" id="WP_354550678.1">
    <property type="nucleotide sequence ID" value="NZ_JBEPSD010000002.1"/>
</dbReference>